<accession>A0A839HF40</accession>
<evidence type="ECO:0000313" key="5">
    <source>
        <dbReference type="EMBL" id="MBB1126006.1"/>
    </source>
</evidence>
<dbReference type="AlphaFoldDB" id="A0A839HF40"/>
<dbReference type="InterPro" id="IPR036680">
    <property type="entry name" value="SPOR-like_sf"/>
</dbReference>
<keyword evidence="3" id="KW-0472">Membrane</keyword>
<keyword evidence="3" id="KW-0812">Transmembrane</keyword>
<keyword evidence="3" id="KW-1133">Transmembrane helix</keyword>
<protein>
    <submittedName>
        <fullName evidence="5">SPOR domain-containing protein</fullName>
    </submittedName>
</protein>
<reference evidence="5 6" key="1">
    <citation type="journal article" date="2020" name="Arch. Microbiol.">
        <title>The genome sequence of the giant phototrophic gammaproteobacterium Thiospirillum jenense gives insight into its physiological properties and phylogenetic relationships.</title>
        <authorList>
            <person name="Imhoff J.F."/>
            <person name="Meyer T.E."/>
            <person name="Kyndt J.A."/>
        </authorList>
    </citation>
    <scope>NUCLEOTIDE SEQUENCE [LARGE SCALE GENOMIC DNA]</scope>
    <source>
        <strain evidence="5 6">DSM 216</strain>
    </source>
</reference>
<feature type="compositionally biased region" description="Pro residues" evidence="2">
    <location>
        <begin position="213"/>
        <end position="222"/>
    </location>
</feature>
<organism evidence="5 6">
    <name type="scientific">Thiospirillum jenense</name>
    <dbReference type="NCBI Taxonomy" id="1653858"/>
    <lineage>
        <taxon>Bacteria</taxon>
        <taxon>Pseudomonadati</taxon>
        <taxon>Pseudomonadota</taxon>
        <taxon>Gammaproteobacteria</taxon>
        <taxon>Chromatiales</taxon>
        <taxon>Chromatiaceae</taxon>
        <taxon>Thiospirillum</taxon>
    </lineage>
</organism>
<evidence type="ECO:0000256" key="2">
    <source>
        <dbReference type="SAM" id="MobiDB-lite"/>
    </source>
</evidence>
<sequence length="635" mass="66322">MAATNQSDNQPDGMATSVTVTPPADANADSEEVAWILKMMNALGDQVVEDRPVPAVTDAPPVEQKRHDDSEADFDELSLDLPVPPSTEPIADAEPVDIASVATAILAEVETLAAQQPPPPESPASTPDPTDQTPPLANEANERLSEFEPESQDVIPDNSPASPTFEPPAPPESELTATSAILTEFEPESEPAPLSTSPAPAPPATVQQSPVESPAPAPPPATPVADMWSLEEMDAVEPLFGAAPATPAVTDDERRAAERAAALSLAATETSGAAATTAPPMRDLAVEEQELSSPSAFAAEFSTATATATAAAAVGVTTAIAAAAAARAASEPSPPPRPDPEPFSPPSERPPPRSRPAAAPVKSKKGAAAARLAPEQSEIKRLNSLITRGLTALAISMLVLFIGTWWWLGSTPNDTPQQLALINAVTDTARDTALLKQRMEALERQLAVQSAALAQFQTDMQQRLTAASSALETAPPRTERVAAAAPVVKPPPEPPVVKPAPPPPVKENSALLAVLSAPPPPAASPASPASSTPIAMPTDAPVLLNQIGFGIQLAAFQLERTARSFVQEQGGDAKDIYLYRSGPNGQMYAVIYGLFYSDADANRALTTLGPRYRDAWLRRFEAGEQLLPYAMPPVQ</sequence>
<feature type="coiled-coil region" evidence="1">
    <location>
        <begin position="425"/>
        <end position="459"/>
    </location>
</feature>
<gene>
    <name evidence="5" type="ORF">HUK38_07150</name>
</gene>
<evidence type="ECO:0000256" key="1">
    <source>
        <dbReference type="SAM" id="Coils"/>
    </source>
</evidence>
<dbReference type="Proteomes" id="UP000548632">
    <property type="component" value="Unassembled WGS sequence"/>
</dbReference>
<evidence type="ECO:0000259" key="4">
    <source>
        <dbReference type="PROSITE" id="PS51724"/>
    </source>
</evidence>
<feature type="compositionally biased region" description="Polar residues" evidence="2">
    <location>
        <begin position="1"/>
        <end position="20"/>
    </location>
</feature>
<name>A0A839HF40_9GAMM</name>
<feature type="domain" description="SPOR" evidence="4">
    <location>
        <begin position="543"/>
        <end position="624"/>
    </location>
</feature>
<feature type="region of interest" description="Disordered" evidence="2">
    <location>
        <begin position="109"/>
        <end position="289"/>
    </location>
</feature>
<dbReference type="Gene3D" id="3.30.70.1070">
    <property type="entry name" value="Sporulation related repeat"/>
    <property type="match status" value="1"/>
</dbReference>
<dbReference type="PROSITE" id="PS51724">
    <property type="entry name" value="SPOR"/>
    <property type="match status" value="1"/>
</dbReference>
<dbReference type="GO" id="GO:0042834">
    <property type="term" value="F:peptidoglycan binding"/>
    <property type="evidence" value="ECO:0007669"/>
    <property type="project" value="InterPro"/>
</dbReference>
<keyword evidence="6" id="KW-1185">Reference proteome</keyword>
<proteinExistence type="predicted"/>
<feature type="compositionally biased region" description="Low complexity" evidence="2">
    <location>
        <begin position="259"/>
        <end position="278"/>
    </location>
</feature>
<comment type="caution">
    <text evidence="5">The sequence shown here is derived from an EMBL/GenBank/DDBJ whole genome shotgun (WGS) entry which is preliminary data.</text>
</comment>
<dbReference type="InterPro" id="IPR007730">
    <property type="entry name" value="SPOR-like_dom"/>
</dbReference>
<evidence type="ECO:0000313" key="6">
    <source>
        <dbReference type="Proteomes" id="UP000548632"/>
    </source>
</evidence>
<feature type="region of interest" description="Disordered" evidence="2">
    <location>
        <begin position="49"/>
        <end position="94"/>
    </location>
</feature>
<feature type="compositionally biased region" description="Low complexity" evidence="2">
    <location>
        <begin position="191"/>
        <end position="212"/>
    </location>
</feature>
<dbReference type="Pfam" id="PF05036">
    <property type="entry name" value="SPOR"/>
    <property type="match status" value="1"/>
</dbReference>
<feature type="region of interest" description="Disordered" evidence="2">
    <location>
        <begin position="1"/>
        <end position="26"/>
    </location>
</feature>
<dbReference type="EMBL" id="JABVCQ010000012">
    <property type="protein sequence ID" value="MBB1126006.1"/>
    <property type="molecule type" value="Genomic_DNA"/>
</dbReference>
<keyword evidence="1" id="KW-0175">Coiled coil</keyword>
<feature type="transmembrane region" description="Helical" evidence="3">
    <location>
        <begin position="390"/>
        <end position="408"/>
    </location>
</feature>
<feature type="compositionally biased region" description="Pro residues" evidence="2">
    <location>
        <begin position="332"/>
        <end position="349"/>
    </location>
</feature>
<feature type="region of interest" description="Disordered" evidence="2">
    <location>
        <begin position="327"/>
        <end position="374"/>
    </location>
</feature>
<dbReference type="RefSeq" id="WP_182583632.1">
    <property type="nucleotide sequence ID" value="NZ_JABVCQ010000012.1"/>
</dbReference>
<evidence type="ECO:0000256" key="3">
    <source>
        <dbReference type="SAM" id="Phobius"/>
    </source>
</evidence>